<dbReference type="Pfam" id="PF01343">
    <property type="entry name" value="Peptidase_S49"/>
    <property type="match status" value="1"/>
</dbReference>
<keyword evidence="7" id="KW-1185">Reference proteome</keyword>
<dbReference type="InterPro" id="IPR047272">
    <property type="entry name" value="S49_SppA_C"/>
</dbReference>
<organism evidence="6 7">
    <name type="scientific">Lacipirellula limnantheis</name>
    <dbReference type="NCBI Taxonomy" id="2528024"/>
    <lineage>
        <taxon>Bacteria</taxon>
        <taxon>Pseudomonadati</taxon>
        <taxon>Planctomycetota</taxon>
        <taxon>Planctomycetia</taxon>
        <taxon>Pirellulales</taxon>
        <taxon>Lacipirellulaceae</taxon>
        <taxon>Lacipirellula</taxon>
    </lineage>
</organism>
<proteinExistence type="inferred from homology"/>
<evidence type="ECO:0000313" key="6">
    <source>
        <dbReference type="EMBL" id="QDT75752.1"/>
    </source>
</evidence>
<dbReference type="AlphaFoldDB" id="A0A517U555"/>
<dbReference type="EC" id="3.4.21.-" evidence="6"/>
<dbReference type="Gene3D" id="3.90.226.10">
    <property type="entry name" value="2-enoyl-CoA Hydratase, Chain A, domain 1"/>
    <property type="match status" value="1"/>
</dbReference>
<name>A0A517U555_9BACT</name>
<dbReference type="RefSeq" id="WP_168207121.1">
    <property type="nucleotide sequence ID" value="NZ_CP036339.1"/>
</dbReference>
<comment type="similarity">
    <text evidence="1">Belongs to the peptidase S49 family.</text>
</comment>
<dbReference type="GO" id="GO:0006508">
    <property type="term" value="P:proteolysis"/>
    <property type="evidence" value="ECO:0007669"/>
    <property type="project" value="UniProtKB-KW"/>
</dbReference>
<keyword evidence="2" id="KW-0645">Protease</keyword>
<dbReference type="PANTHER" id="PTHR42987:SF4">
    <property type="entry name" value="PROTEASE SOHB-RELATED"/>
    <property type="match status" value="1"/>
</dbReference>
<evidence type="ECO:0000256" key="1">
    <source>
        <dbReference type="ARBA" id="ARBA00008683"/>
    </source>
</evidence>
<dbReference type="CDD" id="cd07023">
    <property type="entry name" value="S49_Sppa_N_C"/>
    <property type="match status" value="1"/>
</dbReference>
<dbReference type="InterPro" id="IPR029045">
    <property type="entry name" value="ClpP/crotonase-like_dom_sf"/>
</dbReference>
<dbReference type="GO" id="GO:0008236">
    <property type="term" value="F:serine-type peptidase activity"/>
    <property type="evidence" value="ECO:0007669"/>
    <property type="project" value="UniProtKB-KW"/>
</dbReference>
<evidence type="ECO:0000256" key="4">
    <source>
        <dbReference type="ARBA" id="ARBA00022825"/>
    </source>
</evidence>
<gene>
    <name evidence="6" type="primary">sppA_2</name>
    <name evidence="6" type="ORF">I41_49940</name>
</gene>
<dbReference type="EMBL" id="CP036339">
    <property type="protein sequence ID" value="QDT75752.1"/>
    <property type="molecule type" value="Genomic_DNA"/>
</dbReference>
<accession>A0A517U555</accession>
<dbReference type="InterPro" id="IPR002142">
    <property type="entry name" value="Peptidase_S49"/>
</dbReference>
<dbReference type="KEGG" id="llh:I41_49940"/>
<evidence type="ECO:0000259" key="5">
    <source>
        <dbReference type="Pfam" id="PF01343"/>
    </source>
</evidence>
<dbReference type="SUPFAM" id="SSF52096">
    <property type="entry name" value="ClpP/crotonase"/>
    <property type="match status" value="1"/>
</dbReference>
<feature type="domain" description="Peptidase S49" evidence="5">
    <location>
        <begin position="98"/>
        <end position="242"/>
    </location>
</feature>
<evidence type="ECO:0000256" key="3">
    <source>
        <dbReference type="ARBA" id="ARBA00022801"/>
    </source>
</evidence>
<keyword evidence="3 6" id="KW-0378">Hydrolase</keyword>
<keyword evidence="4" id="KW-0720">Serine protease</keyword>
<evidence type="ECO:0000256" key="2">
    <source>
        <dbReference type="ARBA" id="ARBA00022670"/>
    </source>
</evidence>
<reference evidence="6 7" key="1">
    <citation type="submission" date="2019-02" db="EMBL/GenBank/DDBJ databases">
        <title>Deep-cultivation of Planctomycetes and their phenomic and genomic characterization uncovers novel biology.</title>
        <authorList>
            <person name="Wiegand S."/>
            <person name="Jogler M."/>
            <person name="Boedeker C."/>
            <person name="Pinto D."/>
            <person name="Vollmers J."/>
            <person name="Rivas-Marin E."/>
            <person name="Kohn T."/>
            <person name="Peeters S.H."/>
            <person name="Heuer A."/>
            <person name="Rast P."/>
            <person name="Oberbeckmann S."/>
            <person name="Bunk B."/>
            <person name="Jeske O."/>
            <person name="Meyerdierks A."/>
            <person name="Storesund J.E."/>
            <person name="Kallscheuer N."/>
            <person name="Luecker S."/>
            <person name="Lage O.M."/>
            <person name="Pohl T."/>
            <person name="Merkel B.J."/>
            <person name="Hornburger P."/>
            <person name="Mueller R.-W."/>
            <person name="Bruemmer F."/>
            <person name="Labrenz M."/>
            <person name="Spormann A.M."/>
            <person name="Op den Camp H."/>
            <person name="Overmann J."/>
            <person name="Amann R."/>
            <person name="Jetten M.S.M."/>
            <person name="Mascher T."/>
            <person name="Medema M.H."/>
            <person name="Devos D.P."/>
            <person name="Kaster A.-K."/>
            <person name="Ovreas L."/>
            <person name="Rohde M."/>
            <person name="Galperin M.Y."/>
            <person name="Jogler C."/>
        </authorList>
    </citation>
    <scope>NUCLEOTIDE SEQUENCE [LARGE SCALE GENOMIC DNA]</scope>
    <source>
        <strain evidence="6 7">I41</strain>
    </source>
</reference>
<dbReference type="Proteomes" id="UP000317909">
    <property type="component" value="Chromosome"/>
</dbReference>
<protein>
    <submittedName>
        <fullName evidence="6">Signal peptide peptidase SppA</fullName>
        <ecNumber evidence="6">3.4.21.-</ecNumber>
    </submittedName>
</protein>
<evidence type="ECO:0000313" key="7">
    <source>
        <dbReference type="Proteomes" id="UP000317909"/>
    </source>
</evidence>
<sequence>MILRRNEPLLFASHLAGSVEEQIAAPRPANTARPSQAAQIGHAELIGFMDPAYNAEVGADLLRLAADDSIDAIVLWVDSGGGYYEGTPELAERLRRATQMKPVHAVIVGYCCSGCLWAITHATSITATPSATIGSIGAYIAVLDASENFKRDGLRVIRIATGALKGHPIDGAEVPDEFVAMLQNRCDIITAKFTIALKAGRKLGEKKVAQLATGEIWFADQAKHLGLIDRVAMPEDALDEIRRGLAPPPAAPRDELHTDLRGYAAEVKMNELAAERFGRECFDDLGPFEAAELQREFPTLAKAYAESLDD</sequence>
<dbReference type="PANTHER" id="PTHR42987">
    <property type="entry name" value="PEPTIDASE S49"/>
    <property type="match status" value="1"/>
</dbReference>